<proteinExistence type="inferred from homology"/>
<evidence type="ECO:0000256" key="1">
    <source>
        <dbReference type="ARBA" id="ARBA00008306"/>
    </source>
</evidence>
<feature type="compositionally biased region" description="Acidic residues" evidence="2">
    <location>
        <begin position="183"/>
        <end position="192"/>
    </location>
</feature>
<feature type="region of interest" description="Disordered" evidence="2">
    <location>
        <begin position="1"/>
        <end position="96"/>
    </location>
</feature>
<feature type="region of interest" description="Disordered" evidence="2">
    <location>
        <begin position="183"/>
        <end position="202"/>
    </location>
</feature>
<evidence type="ECO:0000256" key="2">
    <source>
        <dbReference type="SAM" id="MobiDB-lite"/>
    </source>
</evidence>
<dbReference type="EMBL" id="DF838274">
    <property type="protein sequence ID" value="GAT42769.1"/>
    <property type="molecule type" value="Genomic_DNA"/>
</dbReference>
<dbReference type="Pfam" id="PF02582">
    <property type="entry name" value="DUF155"/>
    <property type="match status" value="1"/>
</dbReference>
<gene>
    <name evidence="5" type="ORF">MCHLO_00470</name>
</gene>
<evidence type="ECO:0000313" key="6">
    <source>
        <dbReference type="Proteomes" id="UP000815677"/>
    </source>
</evidence>
<sequence length="529" mass="58499">MAPAPTIGESKQRSGANRSSKASGKLKVLPEQPADEEPTTPLRTPGKAPPTRGAAAATSETEESNGTGGDSDDADVDDDGPEVYNQLSLIPDGTAKRDALKLTKKKAKSLPRVTAYATASSYRMRPLLEFLKARKSAYHTNAKVIDECIYTPYVFKPSSSVPPKQSRARAPTGDLLGIPELRQEEEEQDESAEPAKKQSKFSTPTVEEAEIFLFEYGTVVIWGMTEAQEKRFLSSIKRFEVEKLAPDEVEMEDLNYYYANYSRIYNDVITLRKGSSYMTKLSLSHALAQSVKISLFEELISTTIEETKDVPEVIATTGKVGMPHKEIMQKIGQLFLLRTNINTVGSVLDSPEVFWSFPDLQPLYDAARSYLEIPQRINLLNTRVEVLQDLLQLLKESVSSKHAERLEQIVIALIGIEILLGIVTIIVDLFTRHSRTYAAKGPSTTSASSKILSVCEPETVIKGVNYLKGQGPVLARPDEEYPEWLWTLLQPRVWPDDGPGGALRLDGAGRGWCYNWELVVRGTSAASGR</sequence>
<evidence type="ECO:0000259" key="4">
    <source>
        <dbReference type="Pfam" id="PF02582"/>
    </source>
</evidence>
<organism evidence="5 6">
    <name type="scientific">Mycena chlorophos</name>
    <name type="common">Agaric fungus</name>
    <name type="synonym">Agaricus chlorophos</name>
    <dbReference type="NCBI Taxonomy" id="658473"/>
    <lineage>
        <taxon>Eukaryota</taxon>
        <taxon>Fungi</taxon>
        <taxon>Dikarya</taxon>
        <taxon>Basidiomycota</taxon>
        <taxon>Agaricomycotina</taxon>
        <taxon>Agaricomycetes</taxon>
        <taxon>Agaricomycetidae</taxon>
        <taxon>Agaricales</taxon>
        <taxon>Marasmiineae</taxon>
        <taxon>Mycenaceae</taxon>
        <taxon>Mycena</taxon>
    </lineage>
</organism>
<protein>
    <recommendedName>
        <fullName evidence="4">DUF155 domain-containing protein</fullName>
    </recommendedName>
</protein>
<keyword evidence="6" id="KW-1185">Reference proteome</keyword>
<feature type="transmembrane region" description="Helical" evidence="3">
    <location>
        <begin position="409"/>
        <end position="430"/>
    </location>
</feature>
<name>A0ABQ0KV28_MYCCL</name>
<feature type="domain" description="DUF155" evidence="4">
    <location>
        <begin position="211"/>
        <end position="381"/>
    </location>
</feature>
<feature type="compositionally biased region" description="Acidic residues" evidence="2">
    <location>
        <begin position="70"/>
        <end position="81"/>
    </location>
</feature>
<keyword evidence="3" id="KW-1133">Transmembrane helix</keyword>
<feature type="region of interest" description="Disordered" evidence="2">
    <location>
        <begin position="158"/>
        <end position="178"/>
    </location>
</feature>
<comment type="similarity">
    <text evidence="1">Belongs to the RMD1/sif2 family.</text>
</comment>
<dbReference type="InterPro" id="IPR003734">
    <property type="entry name" value="DUF155"/>
</dbReference>
<dbReference type="Pfam" id="PF08561">
    <property type="entry name" value="Ribosomal_L37"/>
    <property type="match status" value="1"/>
</dbReference>
<keyword evidence="3" id="KW-0812">Transmembrane</keyword>
<accession>A0ABQ0KV28</accession>
<keyword evidence="3" id="KW-0472">Membrane</keyword>
<reference evidence="5" key="1">
    <citation type="submission" date="2014-09" db="EMBL/GenBank/DDBJ databases">
        <title>Genome sequence of the luminous mushroom Mycena chlorophos for searching fungal bioluminescence genes.</title>
        <authorList>
            <person name="Tanaka Y."/>
            <person name="Kasuga D."/>
            <person name="Oba Y."/>
            <person name="Hase S."/>
            <person name="Sato K."/>
            <person name="Oba Y."/>
            <person name="Sakakibara Y."/>
        </authorList>
    </citation>
    <scope>NUCLEOTIDE SEQUENCE</scope>
</reference>
<dbReference type="InterPro" id="IPR013870">
    <property type="entry name" value="Ribosomal_mL54"/>
</dbReference>
<dbReference type="PANTHER" id="PTHR16255">
    <property type="entry name" value="REQUIRED FOR MEIOTIC NUCLEAR DIVISION PROTEIN 1 HOMOLOG"/>
    <property type="match status" value="1"/>
</dbReference>
<dbReference type="Proteomes" id="UP000815677">
    <property type="component" value="Unassembled WGS sequence"/>
</dbReference>
<evidence type="ECO:0000313" key="5">
    <source>
        <dbReference type="EMBL" id="GAT42769.1"/>
    </source>
</evidence>
<dbReference type="PANTHER" id="PTHR16255:SF15">
    <property type="entry name" value="SPORULATION PROTEIN RMD1"/>
    <property type="match status" value="1"/>
</dbReference>
<dbReference type="InterPro" id="IPR051624">
    <property type="entry name" value="RMD1/Sad1-interacting"/>
</dbReference>
<feature type="compositionally biased region" description="Polar residues" evidence="2">
    <location>
        <begin position="13"/>
        <end position="22"/>
    </location>
</feature>
<evidence type="ECO:0000256" key="3">
    <source>
        <dbReference type="SAM" id="Phobius"/>
    </source>
</evidence>